<proteinExistence type="predicted"/>
<gene>
    <name evidence="5" type="ORF">AOG27_07075</name>
</gene>
<keyword evidence="5" id="KW-0418">Kinase</keyword>
<dbReference type="Gene3D" id="1.10.287.130">
    <property type="match status" value="1"/>
</dbReference>
<keyword evidence="5" id="KW-0808">Transferase</keyword>
<feature type="transmembrane region" description="Helical" evidence="3">
    <location>
        <begin position="37"/>
        <end position="56"/>
    </location>
</feature>
<feature type="transmembrane region" description="Helical" evidence="3">
    <location>
        <begin position="14"/>
        <end position="31"/>
    </location>
</feature>
<evidence type="ECO:0000313" key="6">
    <source>
        <dbReference type="Proteomes" id="UP000050378"/>
    </source>
</evidence>
<keyword evidence="3" id="KW-0472">Membrane</keyword>
<dbReference type="EC" id="2.7.13.3" evidence="2"/>
<dbReference type="InterPro" id="IPR036890">
    <property type="entry name" value="HATPase_C_sf"/>
</dbReference>
<dbReference type="InterPro" id="IPR005467">
    <property type="entry name" value="His_kinase_dom"/>
</dbReference>
<dbReference type="InterPro" id="IPR004358">
    <property type="entry name" value="Sig_transdc_His_kin-like_C"/>
</dbReference>
<evidence type="ECO:0000256" key="3">
    <source>
        <dbReference type="SAM" id="Phobius"/>
    </source>
</evidence>
<reference evidence="5 6" key="1">
    <citation type="submission" date="2015-09" db="EMBL/GenBank/DDBJ databases">
        <title>Draft Genome Sequence of Pseudoalteromonas lipolytica UCD-48B.</title>
        <authorList>
            <person name="Krusor M."/>
            <person name="Coil D.A."/>
            <person name="Lang J.M."/>
            <person name="Eisen J.A."/>
            <person name="Alexiev A."/>
        </authorList>
    </citation>
    <scope>NUCLEOTIDE SEQUENCE [LARGE SCALE GENOMIC DNA]</scope>
    <source>
        <strain evidence="5 6">UCD-48B</strain>
    </source>
</reference>
<evidence type="ECO:0000256" key="2">
    <source>
        <dbReference type="ARBA" id="ARBA00012438"/>
    </source>
</evidence>
<dbReference type="PANTHER" id="PTHR43065:SF51">
    <property type="entry name" value="HISTIDINE KINASE"/>
    <property type="match status" value="1"/>
</dbReference>
<dbReference type="AlphaFoldDB" id="A0A0P7DS99"/>
<dbReference type="SMART" id="SM00387">
    <property type="entry name" value="HATPase_c"/>
    <property type="match status" value="1"/>
</dbReference>
<dbReference type="RefSeq" id="WP_054552317.1">
    <property type="nucleotide sequence ID" value="NZ_LJTC01000004.1"/>
</dbReference>
<keyword evidence="3" id="KW-1133">Transmembrane helix</keyword>
<sequence length="426" mass="48069">MSSKLSLELRVRRYFYMVIAVLLTLGIALSLSLKLDWFASISLLLPFIGISAFALIKSYRAITDVVERFGLQLDALANDESNSWHLASYQSGRVAALKQDFAKLSNKIAKNKRHYMQTEEFVFEFASMLDLPIVILDPHGLIYFSNKAFINSISHRQIEGKSASDLGIALHDGEWRQNSDSLFKQRFQISSQTFWRTGRNFELLTFFSIEQQLRDNEQLVWQRLIRVLNHEVRNSLTPIYSMSQSLQTLKRQGQISSHDDLAQDMLQVIEKRAQHLLDFVASYSAFAKLPPAQKQAISSEQLNTRLSAIFPELVINSSEELLINADFGQLEQALINLIKNAFEADSNSAPTLTWSRQGDNLNIAISDQGCGIQNPDNLFVPFYSTKANGTGIGLVITRELVRNQGFELSINSKPQQGTQAIITVPC</sequence>
<dbReference type="GO" id="GO:0000155">
    <property type="term" value="F:phosphorelay sensor kinase activity"/>
    <property type="evidence" value="ECO:0007669"/>
    <property type="project" value="InterPro"/>
</dbReference>
<dbReference type="EMBL" id="LJTC01000004">
    <property type="protein sequence ID" value="KPM84058.1"/>
    <property type="molecule type" value="Genomic_DNA"/>
</dbReference>
<dbReference type="PROSITE" id="PS50109">
    <property type="entry name" value="HIS_KIN"/>
    <property type="match status" value="1"/>
</dbReference>
<dbReference type="SUPFAM" id="SSF47384">
    <property type="entry name" value="Homodimeric domain of signal transducing histidine kinase"/>
    <property type="match status" value="1"/>
</dbReference>
<feature type="domain" description="Histidine kinase" evidence="4">
    <location>
        <begin position="227"/>
        <end position="426"/>
    </location>
</feature>
<evidence type="ECO:0000256" key="1">
    <source>
        <dbReference type="ARBA" id="ARBA00000085"/>
    </source>
</evidence>
<keyword evidence="3" id="KW-0812">Transmembrane</keyword>
<dbReference type="OrthoDB" id="1931120at2"/>
<dbReference type="Pfam" id="PF02518">
    <property type="entry name" value="HATPase_c"/>
    <property type="match status" value="1"/>
</dbReference>
<dbReference type="PANTHER" id="PTHR43065">
    <property type="entry name" value="SENSOR HISTIDINE KINASE"/>
    <property type="match status" value="1"/>
</dbReference>
<comment type="catalytic activity">
    <reaction evidence="1">
        <text>ATP + protein L-histidine = ADP + protein N-phospho-L-histidine.</text>
        <dbReference type="EC" id="2.7.13.3"/>
    </reaction>
</comment>
<dbReference type="PRINTS" id="PR00344">
    <property type="entry name" value="BCTRLSENSOR"/>
</dbReference>
<accession>A0A0P7DS99</accession>
<dbReference type="Proteomes" id="UP000050378">
    <property type="component" value="Unassembled WGS sequence"/>
</dbReference>
<dbReference type="STRING" id="570156.AOG27_07075"/>
<dbReference type="SUPFAM" id="SSF55874">
    <property type="entry name" value="ATPase domain of HSP90 chaperone/DNA topoisomerase II/histidine kinase"/>
    <property type="match status" value="1"/>
</dbReference>
<name>A0A0P7DS99_9GAMM</name>
<evidence type="ECO:0000313" key="5">
    <source>
        <dbReference type="EMBL" id="KPM84058.1"/>
    </source>
</evidence>
<dbReference type="InterPro" id="IPR003594">
    <property type="entry name" value="HATPase_dom"/>
</dbReference>
<protein>
    <recommendedName>
        <fullName evidence="2">histidine kinase</fullName>
        <ecNumber evidence="2">2.7.13.3</ecNumber>
    </recommendedName>
</protein>
<organism evidence="5 6">
    <name type="scientific">Pseudoalteromonas lipolytica</name>
    <dbReference type="NCBI Taxonomy" id="570156"/>
    <lineage>
        <taxon>Bacteria</taxon>
        <taxon>Pseudomonadati</taxon>
        <taxon>Pseudomonadota</taxon>
        <taxon>Gammaproteobacteria</taxon>
        <taxon>Alteromonadales</taxon>
        <taxon>Pseudoalteromonadaceae</taxon>
        <taxon>Pseudoalteromonas</taxon>
    </lineage>
</organism>
<dbReference type="PATRIC" id="fig|570156.3.peg.2470"/>
<dbReference type="InterPro" id="IPR036097">
    <property type="entry name" value="HisK_dim/P_sf"/>
</dbReference>
<comment type="caution">
    <text evidence="5">The sequence shown here is derived from an EMBL/GenBank/DDBJ whole genome shotgun (WGS) entry which is preliminary data.</text>
</comment>
<evidence type="ECO:0000259" key="4">
    <source>
        <dbReference type="PROSITE" id="PS50109"/>
    </source>
</evidence>
<dbReference type="Gene3D" id="3.30.565.10">
    <property type="entry name" value="Histidine kinase-like ATPase, C-terminal domain"/>
    <property type="match status" value="1"/>
</dbReference>